<dbReference type="PANTHER" id="PTHR46910">
    <property type="entry name" value="TRANSCRIPTION FACTOR PDR1"/>
    <property type="match status" value="1"/>
</dbReference>
<dbReference type="CDD" id="cd00067">
    <property type="entry name" value="GAL4"/>
    <property type="match status" value="1"/>
</dbReference>
<dbReference type="PROSITE" id="PS50048">
    <property type="entry name" value="ZN2_CY6_FUNGAL_2"/>
    <property type="match status" value="1"/>
</dbReference>
<evidence type="ECO:0000256" key="2">
    <source>
        <dbReference type="ARBA" id="ARBA00023242"/>
    </source>
</evidence>
<evidence type="ECO:0000313" key="4">
    <source>
        <dbReference type="EMBL" id="TFK96417.1"/>
    </source>
</evidence>
<dbReference type="GO" id="GO:0008270">
    <property type="term" value="F:zinc ion binding"/>
    <property type="evidence" value="ECO:0007669"/>
    <property type="project" value="InterPro"/>
</dbReference>
<sequence length="798" mass="89732">MPEDSPTAASQVQTSNASRSCDACRLKKVRCRVEESPQGAKCKRCITFKIDCTYASARKRKASTTTRVQQLERRQQILQTLLKQFLPDVDLSGDFDVHEVATSMSPPEAWVLELLRYCRTTSEDWVLQGDLGNETHAEVDTISAHPRRRYYGDSSSQEIIMKFVFAWKQQRQNTLGRGESLWQHGLRTDNFAPTVPPWEQQLHSPCRRVLDPTSFPEQDLMNSLLNLYFDHVNLFMPLLHRPTFNAGLIVDMHLVDTSFARVVLLVCAIGARFSEDPRVLCTGSQSPLSAGWKWYNQAQSLEETLLAPASLYNIQSCCLSAEFLRGAGATSVFWTTVGIGLRRAQDVGAHRWRTFGEKKSVDRELWTRAWWCLIVMDRMASAATGQTNSASWGCEFDVGFPTECDDEFWDHLDPHQSWRQPESVPSKISFFISHIKQTAILASALEYQYANHKTKSLYLMDQYRDLDRKVVMELDSTVNKWVDSIPEHLRNPQAQRNSVFHRQSIVLHAELYALRILMHRPFLSSTDKQSTLSSIAICTNAAKACSRLFDPHSISSQNVVHRLQWPIFSATVVLLLSVWSSKRLCSEGPSSRQMQNVENCIAMLRHSERRWQSSGQLVDMIQSLVSASDLSLLPVPSLTSLHSSMNPLDLSFSDGSMFVSSTGHSPLSSSNSGGPLCPLHDNLDPCSDVPLPSNLMPDSVTTSPWSFNNAYAAETTTLPSLPQDSIHQPLAQPDGLPYYNLSESFGLDPGLIPDTLDVDTLDLWTKTPLGINIGEWQTYVDTVNEVSMSSSMSHMQFP</sequence>
<protein>
    <submittedName>
        <fullName evidence="4">Fungal-specific transcription factor domain-containing protein</fullName>
    </submittedName>
</protein>
<evidence type="ECO:0000259" key="3">
    <source>
        <dbReference type="PROSITE" id="PS50048"/>
    </source>
</evidence>
<dbReference type="Pfam" id="PF00172">
    <property type="entry name" value="Zn_clus"/>
    <property type="match status" value="1"/>
</dbReference>
<dbReference type="AlphaFoldDB" id="A0A5C3Q5J5"/>
<dbReference type="SMART" id="SM00066">
    <property type="entry name" value="GAL4"/>
    <property type="match status" value="1"/>
</dbReference>
<evidence type="ECO:0000256" key="1">
    <source>
        <dbReference type="ARBA" id="ARBA00022723"/>
    </source>
</evidence>
<gene>
    <name evidence="4" type="ORF">BDV98DRAFT_576246</name>
</gene>
<reference evidence="4 5" key="1">
    <citation type="journal article" date="2019" name="Nat. Ecol. Evol.">
        <title>Megaphylogeny resolves global patterns of mushroom evolution.</title>
        <authorList>
            <person name="Varga T."/>
            <person name="Krizsan K."/>
            <person name="Foldi C."/>
            <person name="Dima B."/>
            <person name="Sanchez-Garcia M."/>
            <person name="Sanchez-Ramirez S."/>
            <person name="Szollosi G.J."/>
            <person name="Szarkandi J.G."/>
            <person name="Papp V."/>
            <person name="Albert L."/>
            <person name="Andreopoulos W."/>
            <person name="Angelini C."/>
            <person name="Antonin V."/>
            <person name="Barry K.W."/>
            <person name="Bougher N.L."/>
            <person name="Buchanan P."/>
            <person name="Buyck B."/>
            <person name="Bense V."/>
            <person name="Catcheside P."/>
            <person name="Chovatia M."/>
            <person name="Cooper J."/>
            <person name="Damon W."/>
            <person name="Desjardin D."/>
            <person name="Finy P."/>
            <person name="Geml J."/>
            <person name="Haridas S."/>
            <person name="Hughes K."/>
            <person name="Justo A."/>
            <person name="Karasinski D."/>
            <person name="Kautmanova I."/>
            <person name="Kiss B."/>
            <person name="Kocsube S."/>
            <person name="Kotiranta H."/>
            <person name="LaButti K.M."/>
            <person name="Lechner B.E."/>
            <person name="Liimatainen K."/>
            <person name="Lipzen A."/>
            <person name="Lukacs Z."/>
            <person name="Mihaltcheva S."/>
            <person name="Morgado L.N."/>
            <person name="Niskanen T."/>
            <person name="Noordeloos M.E."/>
            <person name="Ohm R.A."/>
            <person name="Ortiz-Santana B."/>
            <person name="Ovrebo C."/>
            <person name="Racz N."/>
            <person name="Riley R."/>
            <person name="Savchenko A."/>
            <person name="Shiryaev A."/>
            <person name="Soop K."/>
            <person name="Spirin V."/>
            <person name="Szebenyi C."/>
            <person name="Tomsovsky M."/>
            <person name="Tulloss R.E."/>
            <person name="Uehling J."/>
            <person name="Grigoriev I.V."/>
            <person name="Vagvolgyi C."/>
            <person name="Papp T."/>
            <person name="Martin F.M."/>
            <person name="Miettinen O."/>
            <person name="Hibbett D.S."/>
            <person name="Nagy L.G."/>
        </authorList>
    </citation>
    <scope>NUCLEOTIDE SEQUENCE [LARGE SCALE GENOMIC DNA]</scope>
    <source>
        <strain evidence="4 5">CBS 309.79</strain>
    </source>
</reference>
<dbReference type="PANTHER" id="PTHR46910:SF38">
    <property type="entry name" value="ZN(2)-C6 FUNGAL-TYPE DOMAIN-CONTAINING PROTEIN"/>
    <property type="match status" value="1"/>
</dbReference>
<dbReference type="Gene3D" id="4.10.240.10">
    <property type="entry name" value="Zn(2)-C6 fungal-type DNA-binding domain"/>
    <property type="match status" value="1"/>
</dbReference>
<dbReference type="Pfam" id="PF04082">
    <property type="entry name" value="Fungal_trans"/>
    <property type="match status" value="1"/>
</dbReference>
<dbReference type="Proteomes" id="UP000305067">
    <property type="component" value="Unassembled WGS sequence"/>
</dbReference>
<keyword evidence="2" id="KW-0539">Nucleus</keyword>
<dbReference type="PROSITE" id="PS00463">
    <property type="entry name" value="ZN2_CY6_FUNGAL_1"/>
    <property type="match status" value="1"/>
</dbReference>
<dbReference type="SUPFAM" id="SSF57701">
    <property type="entry name" value="Zn2/Cys6 DNA-binding domain"/>
    <property type="match status" value="1"/>
</dbReference>
<dbReference type="SMART" id="SM00906">
    <property type="entry name" value="Fungal_trans"/>
    <property type="match status" value="1"/>
</dbReference>
<organism evidence="4 5">
    <name type="scientific">Pterulicium gracile</name>
    <dbReference type="NCBI Taxonomy" id="1884261"/>
    <lineage>
        <taxon>Eukaryota</taxon>
        <taxon>Fungi</taxon>
        <taxon>Dikarya</taxon>
        <taxon>Basidiomycota</taxon>
        <taxon>Agaricomycotina</taxon>
        <taxon>Agaricomycetes</taxon>
        <taxon>Agaricomycetidae</taxon>
        <taxon>Agaricales</taxon>
        <taxon>Pleurotineae</taxon>
        <taxon>Pterulaceae</taxon>
        <taxon>Pterulicium</taxon>
    </lineage>
</organism>
<dbReference type="InterPro" id="IPR036864">
    <property type="entry name" value="Zn2-C6_fun-type_DNA-bd_sf"/>
</dbReference>
<feature type="domain" description="Zn(2)-C6 fungal-type" evidence="3">
    <location>
        <begin position="20"/>
        <end position="54"/>
    </location>
</feature>
<dbReference type="EMBL" id="ML178861">
    <property type="protein sequence ID" value="TFK96417.1"/>
    <property type="molecule type" value="Genomic_DNA"/>
</dbReference>
<keyword evidence="1" id="KW-0479">Metal-binding</keyword>
<dbReference type="InterPro" id="IPR001138">
    <property type="entry name" value="Zn2Cys6_DnaBD"/>
</dbReference>
<dbReference type="GO" id="GO:0003677">
    <property type="term" value="F:DNA binding"/>
    <property type="evidence" value="ECO:0007669"/>
    <property type="project" value="InterPro"/>
</dbReference>
<keyword evidence="5" id="KW-1185">Reference proteome</keyword>
<dbReference type="CDD" id="cd12148">
    <property type="entry name" value="fungal_TF_MHR"/>
    <property type="match status" value="1"/>
</dbReference>
<dbReference type="InterPro" id="IPR007219">
    <property type="entry name" value="XnlR_reg_dom"/>
</dbReference>
<dbReference type="GO" id="GO:0000981">
    <property type="term" value="F:DNA-binding transcription factor activity, RNA polymerase II-specific"/>
    <property type="evidence" value="ECO:0007669"/>
    <property type="project" value="InterPro"/>
</dbReference>
<proteinExistence type="predicted"/>
<evidence type="ECO:0000313" key="5">
    <source>
        <dbReference type="Proteomes" id="UP000305067"/>
    </source>
</evidence>
<dbReference type="InterPro" id="IPR050987">
    <property type="entry name" value="AtrR-like"/>
</dbReference>
<dbReference type="OrthoDB" id="4456959at2759"/>
<dbReference type="STRING" id="1884261.A0A5C3Q5J5"/>
<accession>A0A5C3Q5J5</accession>
<dbReference type="GO" id="GO:0006351">
    <property type="term" value="P:DNA-templated transcription"/>
    <property type="evidence" value="ECO:0007669"/>
    <property type="project" value="InterPro"/>
</dbReference>
<name>A0A5C3Q5J5_9AGAR</name>